<comment type="caution">
    <text evidence="1">The sequence shown here is derived from an EMBL/GenBank/DDBJ whole genome shotgun (WGS) entry which is preliminary data.</text>
</comment>
<reference evidence="2" key="1">
    <citation type="journal article" date="2019" name="Int. J. Syst. Evol. Microbiol.">
        <title>The Global Catalogue of Microorganisms (GCM) 10K type strain sequencing project: providing services to taxonomists for standard genome sequencing and annotation.</title>
        <authorList>
            <consortium name="The Broad Institute Genomics Platform"/>
            <consortium name="The Broad Institute Genome Sequencing Center for Infectious Disease"/>
            <person name="Wu L."/>
            <person name="Ma J."/>
        </authorList>
    </citation>
    <scope>NUCLEOTIDE SEQUENCE [LARGE SCALE GENOMIC DNA]</scope>
    <source>
        <strain evidence="2">CCUG 55995</strain>
    </source>
</reference>
<sequence>MPELFDLTPRFQTFYALAQGEPPDERWVLWQEHYNFAAVPPVPAGQALARKLLDEAWARYVGLPANLSLEVSRLESQANLAAAQVEVLFQAPVPAYRLVTYVGGFEANAFVAGTSLCMPVEMSAEWAAPVLTHELTHLVHHQLSGSDGSWTRSLAALVVQEGLATRATQILHPEASLSDHIGDANWLRACDAQREMLGQDALPRLGQSDDGTLLRFIQPHPNCGLDRTAYALGWWLTGEWLSQGRTLAELARVPEANLPMLVASRLPA</sequence>
<gene>
    <name evidence="1" type="ORF">ACFO0D_17285</name>
</gene>
<evidence type="ECO:0008006" key="3">
    <source>
        <dbReference type="Google" id="ProtNLM"/>
    </source>
</evidence>
<organism evidence="1 2">
    <name type="scientific">Deinococcus hohokamensis</name>
    <dbReference type="NCBI Taxonomy" id="309883"/>
    <lineage>
        <taxon>Bacteria</taxon>
        <taxon>Thermotogati</taxon>
        <taxon>Deinococcota</taxon>
        <taxon>Deinococci</taxon>
        <taxon>Deinococcales</taxon>
        <taxon>Deinococcaceae</taxon>
        <taxon>Deinococcus</taxon>
    </lineage>
</organism>
<evidence type="ECO:0000313" key="1">
    <source>
        <dbReference type="EMBL" id="MFC4640085.1"/>
    </source>
</evidence>
<accession>A0ABV9IFB7</accession>
<proteinExistence type="predicted"/>
<keyword evidence="2" id="KW-1185">Reference proteome</keyword>
<dbReference type="RefSeq" id="WP_380063072.1">
    <property type="nucleotide sequence ID" value="NZ_JBHSEI010000014.1"/>
</dbReference>
<dbReference type="Proteomes" id="UP001595952">
    <property type="component" value="Unassembled WGS sequence"/>
</dbReference>
<dbReference type="EMBL" id="JBHSEI010000014">
    <property type="protein sequence ID" value="MFC4640085.1"/>
    <property type="molecule type" value="Genomic_DNA"/>
</dbReference>
<evidence type="ECO:0000313" key="2">
    <source>
        <dbReference type="Proteomes" id="UP001595952"/>
    </source>
</evidence>
<protein>
    <recommendedName>
        <fullName evidence="3">DUF2268 domain-containing protein</fullName>
    </recommendedName>
</protein>
<name>A0ABV9IFB7_9DEIO</name>